<dbReference type="Gene3D" id="1.10.630.10">
    <property type="entry name" value="Cytochrome P450"/>
    <property type="match status" value="1"/>
</dbReference>
<keyword evidence="2" id="KW-0408">Iron</keyword>
<name>A0ABM8HFE1_9MICO</name>
<comment type="similarity">
    <text evidence="1 2">Belongs to the cytochrome P450 family.</text>
</comment>
<evidence type="ECO:0000256" key="2">
    <source>
        <dbReference type="RuleBase" id="RU000461"/>
    </source>
</evidence>
<accession>A0ABM8HFE1</accession>
<dbReference type="PANTHER" id="PTHR46696">
    <property type="entry name" value="P450, PUTATIVE (EUROFUNG)-RELATED"/>
    <property type="match status" value="1"/>
</dbReference>
<dbReference type="PROSITE" id="PS00086">
    <property type="entry name" value="CYTOCHROME_P450"/>
    <property type="match status" value="1"/>
</dbReference>
<dbReference type="SUPFAM" id="SSF48264">
    <property type="entry name" value="Cytochrome P450"/>
    <property type="match status" value="1"/>
</dbReference>
<dbReference type="InterPro" id="IPR017972">
    <property type="entry name" value="Cyt_P450_CS"/>
</dbReference>
<dbReference type="EMBL" id="AP027735">
    <property type="protein sequence ID" value="BDZ59708.1"/>
    <property type="molecule type" value="Genomic_DNA"/>
</dbReference>
<reference evidence="3" key="2">
    <citation type="submission" date="2023-02" db="EMBL/GenBank/DDBJ databases">
        <authorList>
            <person name="Sun Q."/>
            <person name="Mori K."/>
        </authorList>
    </citation>
    <scope>NUCLEOTIDE SEQUENCE</scope>
    <source>
        <strain evidence="3">NBRC 110608</strain>
    </source>
</reference>
<reference evidence="3" key="1">
    <citation type="journal article" date="2014" name="Int. J. Syst. Evol. Microbiol.">
        <title>Complete genome of a new Firmicutes species belonging to the dominant human colonic microbiota ('Ruminococcus bicirculans') reveals two chromosomes and a selective capacity to utilize plant glucans.</title>
        <authorList>
            <consortium name="NISC Comparative Sequencing Program"/>
            <person name="Wegmann U."/>
            <person name="Louis P."/>
            <person name="Goesmann A."/>
            <person name="Henrissat B."/>
            <person name="Duncan S.H."/>
            <person name="Flint H.J."/>
        </authorList>
    </citation>
    <scope>NUCLEOTIDE SEQUENCE</scope>
    <source>
        <strain evidence="3">NBRC 110608</strain>
    </source>
</reference>
<sequence length="423" mass="47029">MGMQAPTLAELRMIRTFATTMYAEKAKRRYAAWVQGDPLARAGLAPWHENPYPMYEQVRARGALSKTRVPGVRVSMDHDLCAAVLKSRDFGSVGREAPGRESGEIDLSLLDMNPPDHTRVRRVAAPAFTPRRMAAYETSIEKTVHQLLDDAERQGSFDLQRALSAPLPITVISELLGVPDADSDTFLRYGTALGSALDGIQSMRHARRAYEAKYALERMFGRLIEERRTDPRDDMITLLSQQEGEAIKASEMLPLCQLLLVAGFETTVNLIGNAVHQLLRHPDQWELLVADPEGRAPGVVEETLRFEAPVQFTSRVAMNDTEIHGHEVPKDRWVLIGLGGTGRDPKTFARPHEFDITRTDNADHLAFSSGIHYCVGAPLARLEAQVALRLLAERMPRLHLTGDVPIRRSVTIRGVQRLPVAAA</sequence>
<dbReference type="Pfam" id="PF00067">
    <property type="entry name" value="p450"/>
    <property type="match status" value="1"/>
</dbReference>
<dbReference type="InterPro" id="IPR002397">
    <property type="entry name" value="Cyt_P450_B"/>
</dbReference>
<dbReference type="PRINTS" id="PR00385">
    <property type="entry name" value="P450"/>
</dbReference>
<keyword evidence="2" id="KW-0479">Metal-binding</keyword>
<keyword evidence="2" id="KW-0560">Oxidoreductase</keyword>
<organism evidence="3">
    <name type="scientific">Barrientosiimonas endolithica</name>
    <dbReference type="NCBI Taxonomy" id="1535208"/>
    <lineage>
        <taxon>Bacteria</taxon>
        <taxon>Bacillati</taxon>
        <taxon>Actinomycetota</taxon>
        <taxon>Actinomycetes</taxon>
        <taxon>Micrococcales</taxon>
        <taxon>Dermacoccaceae</taxon>
        <taxon>Barrientosiimonas</taxon>
    </lineage>
</organism>
<protein>
    <submittedName>
        <fullName evidence="3">Cytochrome P450</fullName>
    </submittedName>
</protein>
<dbReference type="PRINTS" id="PR00359">
    <property type="entry name" value="BP450"/>
</dbReference>
<gene>
    <name evidence="3" type="ORF">GCM10025872_33650</name>
</gene>
<proteinExistence type="inferred from homology"/>
<dbReference type="PANTHER" id="PTHR46696:SF4">
    <property type="entry name" value="BIOTIN BIOSYNTHESIS CYTOCHROME P450"/>
    <property type="match status" value="1"/>
</dbReference>
<evidence type="ECO:0000313" key="3">
    <source>
        <dbReference type="EMBL" id="BDZ59708.1"/>
    </source>
</evidence>
<dbReference type="CDD" id="cd20625">
    <property type="entry name" value="CYP164-like"/>
    <property type="match status" value="1"/>
</dbReference>
<dbReference type="InterPro" id="IPR001128">
    <property type="entry name" value="Cyt_P450"/>
</dbReference>
<evidence type="ECO:0000256" key="1">
    <source>
        <dbReference type="ARBA" id="ARBA00010617"/>
    </source>
</evidence>
<keyword evidence="2" id="KW-0349">Heme</keyword>
<dbReference type="InterPro" id="IPR036396">
    <property type="entry name" value="Cyt_P450_sf"/>
</dbReference>
<keyword evidence="2" id="KW-0503">Monooxygenase</keyword>